<sequence length="157" mass="17969">MKYLIECKPDKLLIKLVTGAPKKSVIHTANKTEVIKMLFKIPDDAIGIIDEDPGSSQPSHLKKFRLKQDLSDHGLAMLEENDSGKKLVIIKPRLEEWLLRAGKESAISFKEYNLPETGKDLHKVINTNLEKLKLILEKLFKVNCLRLLKLKEILECR</sequence>
<dbReference type="AlphaFoldDB" id="A0A7C1W3L7"/>
<dbReference type="EMBL" id="DRIH01000119">
    <property type="protein sequence ID" value="HEC67880.1"/>
    <property type="molecule type" value="Genomic_DNA"/>
</dbReference>
<dbReference type="Proteomes" id="UP000885738">
    <property type="component" value="Unassembled WGS sequence"/>
</dbReference>
<protein>
    <submittedName>
        <fullName evidence="1">Uncharacterized protein</fullName>
    </submittedName>
</protein>
<name>A0A7C1W3L7_DESA2</name>
<evidence type="ECO:0000313" key="1">
    <source>
        <dbReference type="EMBL" id="HEC67880.1"/>
    </source>
</evidence>
<accession>A0A7C1W3L7</accession>
<proteinExistence type="predicted"/>
<organism evidence="1">
    <name type="scientific">Desulfofervidus auxilii</name>
    <dbReference type="NCBI Taxonomy" id="1621989"/>
    <lineage>
        <taxon>Bacteria</taxon>
        <taxon>Pseudomonadati</taxon>
        <taxon>Thermodesulfobacteriota</taxon>
        <taxon>Candidatus Desulfofervidia</taxon>
        <taxon>Candidatus Desulfofervidales</taxon>
        <taxon>Candidatus Desulfofervidaceae</taxon>
        <taxon>Candidatus Desulfofervidus</taxon>
    </lineage>
</organism>
<reference evidence="1" key="1">
    <citation type="journal article" date="2020" name="mSystems">
        <title>Genome- and Community-Level Interaction Insights into Carbon Utilization and Element Cycling Functions of Hydrothermarchaeota in Hydrothermal Sediment.</title>
        <authorList>
            <person name="Zhou Z."/>
            <person name="Liu Y."/>
            <person name="Xu W."/>
            <person name="Pan J."/>
            <person name="Luo Z.H."/>
            <person name="Li M."/>
        </authorList>
    </citation>
    <scope>NUCLEOTIDE SEQUENCE [LARGE SCALE GENOMIC DNA]</scope>
    <source>
        <strain evidence="1">HyVt-389</strain>
    </source>
</reference>
<comment type="caution">
    <text evidence="1">The sequence shown here is derived from an EMBL/GenBank/DDBJ whole genome shotgun (WGS) entry which is preliminary data.</text>
</comment>
<gene>
    <name evidence="1" type="ORF">ENI35_03590</name>
</gene>